<reference evidence="2" key="1">
    <citation type="submission" date="2010-08" db="EMBL/GenBank/DDBJ databases">
        <authorList>
            <consortium name="Caenorhabditis japonica Sequencing Consortium"/>
            <person name="Wilson R.K."/>
        </authorList>
    </citation>
    <scope>NUCLEOTIDE SEQUENCE [LARGE SCALE GENOMIC DNA]</scope>
    <source>
        <strain evidence="2">DF5081</strain>
    </source>
</reference>
<dbReference type="EnsemblMetazoa" id="CJA31717.1">
    <property type="protein sequence ID" value="CJA31717.1"/>
    <property type="gene ID" value="WBGene00207564"/>
</dbReference>
<keyword evidence="2" id="KW-1185">Reference proteome</keyword>
<proteinExistence type="predicted"/>
<evidence type="ECO:0000313" key="2">
    <source>
        <dbReference type="Proteomes" id="UP000005237"/>
    </source>
</evidence>
<dbReference type="Proteomes" id="UP000005237">
    <property type="component" value="Unassembled WGS sequence"/>
</dbReference>
<protein>
    <submittedName>
        <fullName evidence="1">Uncharacterized protein</fullName>
    </submittedName>
</protein>
<evidence type="ECO:0000313" key="1">
    <source>
        <dbReference type="EnsemblMetazoa" id="CJA31717.1"/>
    </source>
</evidence>
<name>A0A8R1EE00_CAEJA</name>
<organism evidence="1 2">
    <name type="scientific">Caenorhabditis japonica</name>
    <dbReference type="NCBI Taxonomy" id="281687"/>
    <lineage>
        <taxon>Eukaryota</taxon>
        <taxon>Metazoa</taxon>
        <taxon>Ecdysozoa</taxon>
        <taxon>Nematoda</taxon>
        <taxon>Chromadorea</taxon>
        <taxon>Rhabditida</taxon>
        <taxon>Rhabditina</taxon>
        <taxon>Rhabditomorpha</taxon>
        <taxon>Rhabditoidea</taxon>
        <taxon>Rhabditidae</taxon>
        <taxon>Peloderinae</taxon>
        <taxon>Caenorhabditis</taxon>
    </lineage>
</organism>
<dbReference type="AlphaFoldDB" id="A0A8R1EE00"/>
<sequence>IGIFLSITSNGVEKLKEWSEPTLKFAESWVLIASSAVEQKDQ</sequence>
<reference evidence="1" key="2">
    <citation type="submission" date="2022-06" db="UniProtKB">
        <authorList>
            <consortium name="EnsemblMetazoa"/>
        </authorList>
    </citation>
    <scope>IDENTIFICATION</scope>
    <source>
        <strain evidence="1">DF5081</strain>
    </source>
</reference>
<accession>A0A8R1EE00</accession>